<dbReference type="KEGG" id="brh:RBRH_01059"/>
<dbReference type="Proteomes" id="UP000007437">
    <property type="component" value="Chromosome"/>
</dbReference>
<organism evidence="1 2">
    <name type="scientific">Mycetohabitans rhizoxinica (strain DSM 19002 / CIP 109453 / HKI 454)</name>
    <name type="common">Paraburkholderia rhizoxinica</name>
    <dbReference type="NCBI Taxonomy" id="882378"/>
    <lineage>
        <taxon>Bacteria</taxon>
        <taxon>Pseudomonadati</taxon>
        <taxon>Pseudomonadota</taxon>
        <taxon>Betaproteobacteria</taxon>
        <taxon>Burkholderiales</taxon>
        <taxon>Burkholderiaceae</taxon>
        <taxon>Mycetohabitans</taxon>
    </lineage>
</organism>
<gene>
    <name evidence="1" type="ordered locus">RBRH_01059</name>
</gene>
<reference evidence="1 2" key="1">
    <citation type="journal article" date="2011" name="J. Bacteriol.">
        <title>Complete genome sequence of Burkholderia rhizoxinica, an endosymbiont of Rhizopus microsporus.</title>
        <authorList>
            <person name="Lackner G."/>
            <person name="Moebius N."/>
            <person name="Partida-Martinez L."/>
            <person name="Hertweck C."/>
        </authorList>
    </citation>
    <scope>NUCLEOTIDE SEQUENCE [LARGE SCALE GENOMIC DNA]</scope>
    <source>
        <strain evidence="2">DSM 19002 / CIP 109453 / HKI 454</strain>
    </source>
</reference>
<sequence>MTGRYFLSRCSFSQYRANVVQPETNKVIEDAQSY</sequence>
<evidence type="ECO:0000313" key="1">
    <source>
        <dbReference type="EMBL" id="CBW74418.1"/>
    </source>
</evidence>
<dbReference type="HOGENOM" id="CLU_3372636_0_0_4"/>
<dbReference type="AlphaFoldDB" id="E5AP87"/>
<proteinExistence type="predicted"/>
<accession>E5AP87</accession>
<protein>
    <submittedName>
        <fullName evidence="1">Uncharacterized protein</fullName>
    </submittedName>
</protein>
<name>E5AP87_MYCRK</name>
<evidence type="ECO:0000313" key="2">
    <source>
        <dbReference type="Proteomes" id="UP000007437"/>
    </source>
</evidence>
<dbReference type="EMBL" id="FR687359">
    <property type="protein sequence ID" value="CBW74418.1"/>
    <property type="molecule type" value="Genomic_DNA"/>
</dbReference>